<dbReference type="CDD" id="cd00386">
    <property type="entry name" value="Heme_Cu_Oxidase_III_like"/>
    <property type="match status" value="1"/>
</dbReference>
<evidence type="ECO:0000256" key="1">
    <source>
        <dbReference type="ARBA" id="ARBA00004141"/>
    </source>
</evidence>
<dbReference type="InterPro" id="IPR013833">
    <property type="entry name" value="Cyt_c_oxidase_su3_a-hlx"/>
</dbReference>
<dbReference type="AlphaFoldDB" id="A0A1E1GJ87"/>
<evidence type="ECO:0000259" key="10">
    <source>
        <dbReference type="PROSITE" id="PS50253"/>
    </source>
</evidence>
<sequence>MSWLPLYNAWVLMIGIVSIFLWKLLGLWVFLGVVFISLIWLIKESLCTVKHYATAFWVFILSEVIVFGTLFCLCVITVEDDLAPLSSPLELPLLGCFILTGSSITVTTYHHYLGSYYSRPFLLLTIVLGCSFLVLQAFEFYDCECDLTFCVYGAVCFSTVGLHFLHVFGGLVALCFLYFSGDVVPDSNVDFVVWYWHFVDYIWLLVYLIIYLA</sequence>
<accession>A0A1E1GJ87</accession>
<protein>
    <recommendedName>
        <fullName evidence="3 8">Cytochrome c oxidase subunit 3</fullName>
    </recommendedName>
</protein>
<keyword evidence="4 8" id="KW-0812">Transmembrane</keyword>
<dbReference type="InterPro" id="IPR024791">
    <property type="entry name" value="Cyt_c/ubiquinol_Oxase_su3"/>
</dbReference>
<dbReference type="SUPFAM" id="SSF81452">
    <property type="entry name" value="Cytochrome c oxidase subunit III-like"/>
    <property type="match status" value="1"/>
</dbReference>
<comment type="subcellular location">
    <subcellularLocation>
        <location evidence="1">Membrane</location>
        <topology evidence="1">Multi-pass membrane protein</topology>
    </subcellularLocation>
</comment>
<evidence type="ECO:0000256" key="8">
    <source>
        <dbReference type="RuleBase" id="RU003375"/>
    </source>
</evidence>
<evidence type="ECO:0000256" key="2">
    <source>
        <dbReference type="ARBA" id="ARBA00010581"/>
    </source>
</evidence>
<evidence type="ECO:0000256" key="9">
    <source>
        <dbReference type="SAM" id="Phobius"/>
    </source>
</evidence>
<feature type="transmembrane region" description="Helical" evidence="9">
    <location>
        <begin position="12"/>
        <end position="42"/>
    </location>
</feature>
<evidence type="ECO:0000256" key="3">
    <source>
        <dbReference type="ARBA" id="ARBA00015944"/>
    </source>
</evidence>
<feature type="domain" description="Heme-copper oxidase subunit III family profile" evidence="10">
    <location>
        <begin position="1"/>
        <end position="213"/>
    </location>
</feature>
<evidence type="ECO:0000256" key="4">
    <source>
        <dbReference type="ARBA" id="ARBA00022692"/>
    </source>
</evidence>
<dbReference type="InterPro" id="IPR035973">
    <property type="entry name" value="Cyt_c_oxidase_su3-like_sf"/>
</dbReference>
<keyword evidence="5" id="KW-1278">Translocase</keyword>
<dbReference type="Gene3D" id="1.20.120.80">
    <property type="entry name" value="Cytochrome c oxidase, subunit III, four-helix bundle"/>
    <property type="match status" value="1"/>
</dbReference>
<dbReference type="GO" id="GO:0016020">
    <property type="term" value="C:membrane"/>
    <property type="evidence" value="ECO:0007669"/>
    <property type="project" value="UniProtKB-SubCell"/>
</dbReference>
<feature type="transmembrane region" description="Helical" evidence="9">
    <location>
        <begin position="191"/>
        <end position="212"/>
    </location>
</feature>
<dbReference type="PROSITE" id="PS50253">
    <property type="entry name" value="COX3"/>
    <property type="match status" value="1"/>
</dbReference>
<feature type="transmembrane region" description="Helical" evidence="9">
    <location>
        <begin position="121"/>
        <end position="139"/>
    </location>
</feature>
<dbReference type="PANTHER" id="PTHR11403">
    <property type="entry name" value="CYTOCHROME C OXIDASE SUBUNIT III"/>
    <property type="match status" value="1"/>
</dbReference>
<proteinExistence type="inferred from homology"/>
<feature type="transmembrane region" description="Helical" evidence="9">
    <location>
        <begin position="54"/>
        <end position="78"/>
    </location>
</feature>
<keyword evidence="6 9" id="KW-1133">Transmembrane helix</keyword>
<reference evidence="11" key="1">
    <citation type="submission" date="2016-10" db="EMBL/GenBank/DDBJ databases">
        <title>Complete mitochondrial genomes of 50 helminths species.</title>
        <authorList>
            <person name="Kikuchi T."/>
            <person name="Holroyd N."/>
            <person name="Berriman M."/>
        </authorList>
    </citation>
    <scope>NUCLEOTIDE SEQUENCE</scope>
</reference>
<comment type="similarity">
    <text evidence="2 8">Belongs to the cytochrome c oxidase subunit 3 family.</text>
</comment>
<comment type="function">
    <text evidence="8">Component of the cytochrome c oxidase, the last enzyme in the mitochondrial electron transport chain which drives oxidative phosphorylation. The respiratory chain contains 3 multisubunit complexes succinate dehydrogenase (complex II, CII), ubiquinol-cytochrome c oxidoreductase (cytochrome b-c1 complex, complex III, CIII) and cytochrome c oxidase (complex IV, CIV), that cooperate to transfer electrons derived from NADH and succinate to molecular oxygen, creating an electrochemical gradient over the inner membrane that drives transmembrane transport and the ATP synthase. Cytochrome c oxidase is the component of the respiratory chain that catalyzes the reduction of oxygen to water. Electrons originating from reduced cytochrome c in the intermembrane space (IMS) are transferred via the dinuclear copper A center (CU(A)) of subunit 2 and heme A of subunit 1 to the active site in subunit 1, a binuclear center (BNC) formed by heme A3 and copper B (CU(B)). The BNC reduces molecular oxygen to 2 water molecules using 4 electrons from cytochrome c in the IMS and 4 protons from the mitochondrial matrix.</text>
</comment>
<dbReference type="EMBL" id="AP017707">
    <property type="protein sequence ID" value="BAV82938.1"/>
    <property type="molecule type" value="Genomic_DNA"/>
</dbReference>
<dbReference type="InterPro" id="IPR000298">
    <property type="entry name" value="Cyt_c_oxidase-like_su3"/>
</dbReference>
<dbReference type="GO" id="GO:0004129">
    <property type="term" value="F:cytochrome-c oxidase activity"/>
    <property type="evidence" value="ECO:0007669"/>
    <property type="project" value="InterPro"/>
</dbReference>
<gene>
    <name evidence="11" type="primary">COX3</name>
</gene>
<dbReference type="GO" id="GO:0019646">
    <property type="term" value="P:aerobic electron transport chain"/>
    <property type="evidence" value="ECO:0007669"/>
    <property type="project" value="InterPro"/>
</dbReference>
<keyword evidence="7 9" id="KW-0472">Membrane</keyword>
<evidence type="ECO:0000256" key="6">
    <source>
        <dbReference type="ARBA" id="ARBA00022989"/>
    </source>
</evidence>
<dbReference type="Pfam" id="PF00510">
    <property type="entry name" value="COX3"/>
    <property type="match status" value="1"/>
</dbReference>
<keyword evidence="8 11" id="KW-0496">Mitochondrion</keyword>
<evidence type="ECO:0000313" key="11">
    <source>
        <dbReference type="EMBL" id="BAV82938.1"/>
    </source>
</evidence>
<organism evidence="11">
    <name type="scientific">Fasciola hepatica</name>
    <name type="common">Liver fluke</name>
    <dbReference type="NCBI Taxonomy" id="6192"/>
    <lineage>
        <taxon>Eukaryota</taxon>
        <taxon>Metazoa</taxon>
        <taxon>Spiralia</taxon>
        <taxon>Lophotrochozoa</taxon>
        <taxon>Platyhelminthes</taxon>
        <taxon>Trematoda</taxon>
        <taxon>Digenea</taxon>
        <taxon>Plagiorchiida</taxon>
        <taxon>Echinostomata</taxon>
        <taxon>Echinostomatoidea</taxon>
        <taxon>Fasciolidae</taxon>
        <taxon>Fasciola</taxon>
    </lineage>
</organism>
<geneLocation type="mitochondrion" evidence="11"/>
<evidence type="ECO:0000256" key="7">
    <source>
        <dbReference type="ARBA" id="ARBA00023136"/>
    </source>
</evidence>
<evidence type="ECO:0000256" key="5">
    <source>
        <dbReference type="ARBA" id="ARBA00022967"/>
    </source>
</evidence>
<name>A0A1E1GJ87_FASHE</name>
<dbReference type="PANTHER" id="PTHR11403:SF7">
    <property type="entry name" value="CYTOCHROME C OXIDASE SUBUNIT 3"/>
    <property type="match status" value="1"/>
</dbReference>
<feature type="transmembrane region" description="Helical" evidence="9">
    <location>
        <begin position="151"/>
        <end position="179"/>
    </location>
</feature>